<dbReference type="Proteomes" id="UP000035722">
    <property type="component" value="Unassembled WGS sequence"/>
</dbReference>
<evidence type="ECO:0000313" key="3">
    <source>
        <dbReference type="Proteomes" id="UP000035722"/>
    </source>
</evidence>
<protein>
    <recommendedName>
        <fullName evidence="4">Cupin</fullName>
    </recommendedName>
</protein>
<reference evidence="3" key="1">
    <citation type="journal article" date="2014" name="Genome Announc.">
        <title>Genome Sequence of Arthrobacter siccitolerans 4J27, a Xeroprotectant-Producing Desiccation-Tolerant Microorganism.</title>
        <authorList>
            <person name="Manzanera M."/>
            <person name="Santa-Cruz-Calvo L."/>
            <person name="Vilchez J.I."/>
            <person name="Garcia-Fontana C."/>
            <person name="Silva-Castro G.A."/>
            <person name="Calvo C."/>
            <person name="Gonzalez-Lopez J."/>
        </authorList>
    </citation>
    <scope>NUCLEOTIDE SEQUENCE [LARGE SCALE GENOMIC DNA]</scope>
    <source>
        <strain evidence="3">4J27</strain>
    </source>
</reference>
<dbReference type="InterPro" id="IPR014710">
    <property type="entry name" value="RmlC-like_jellyroll"/>
</dbReference>
<dbReference type="Gene3D" id="2.60.120.10">
    <property type="entry name" value="Jelly Rolls"/>
    <property type="match status" value="1"/>
</dbReference>
<evidence type="ECO:0000313" key="2">
    <source>
        <dbReference type="EMBL" id="CCQ44955.1"/>
    </source>
</evidence>
<comment type="caution">
    <text evidence="2">The sequence shown here is derived from an EMBL/GenBank/DDBJ whole genome shotgun (WGS) entry which is preliminary data.</text>
</comment>
<feature type="compositionally biased region" description="Basic and acidic residues" evidence="1">
    <location>
        <begin position="8"/>
        <end position="33"/>
    </location>
</feature>
<name>A0A024GYD7_9MICC</name>
<dbReference type="AlphaFoldDB" id="A0A024GYD7"/>
<dbReference type="CDD" id="cd06990">
    <property type="entry name" value="cupin_DUF861"/>
    <property type="match status" value="1"/>
</dbReference>
<accession>A0A024GYD7</accession>
<dbReference type="STRING" id="861266.ARTSIC4J27_886"/>
<dbReference type="InterPro" id="IPR011051">
    <property type="entry name" value="RmlC_Cupin_sf"/>
</dbReference>
<organism evidence="2 3">
    <name type="scientific">Pseudarthrobacter siccitolerans</name>
    <dbReference type="NCBI Taxonomy" id="861266"/>
    <lineage>
        <taxon>Bacteria</taxon>
        <taxon>Bacillati</taxon>
        <taxon>Actinomycetota</taxon>
        <taxon>Actinomycetes</taxon>
        <taxon>Micrococcales</taxon>
        <taxon>Micrococcaceae</taxon>
        <taxon>Pseudarthrobacter</taxon>
    </lineage>
</organism>
<evidence type="ECO:0008006" key="4">
    <source>
        <dbReference type="Google" id="ProtNLM"/>
    </source>
</evidence>
<keyword evidence="3" id="KW-1185">Reference proteome</keyword>
<gene>
    <name evidence="2" type="ORF">ARTSIC4J27_886</name>
</gene>
<dbReference type="EMBL" id="CAQI01000030">
    <property type="protein sequence ID" value="CCQ44955.1"/>
    <property type="molecule type" value="Genomic_DNA"/>
</dbReference>
<feature type="region of interest" description="Disordered" evidence="1">
    <location>
        <begin position="1"/>
        <end position="37"/>
    </location>
</feature>
<dbReference type="SUPFAM" id="SSF51182">
    <property type="entry name" value="RmlC-like cupins"/>
    <property type="match status" value="1"/>
</dbReference>
<proteinExistence type="predicted"/>
<evidence type="ECO:0000256" key="1">
    <source>
        <dbReference type="SAM" id="MobiDB-lite"/>
    </source>
</evidence>
<sequence>MNSSTNSHQEKEMAGETVRALEAKSFDEPDERRRPPKTAVDVVNVGDTTLGRFTFEPGWRWSETIKTVVHTDSCQVNHVGICAAGTLTVQMDDGTRTTVVPGHAYTIPAGHDAWVEGDQPFVAYEIMSAATFAKPA</sequence>